<evidence type="ECO:0000313" key="1">
    <source>
        <dbReference type="EMBL" id="VVT24080.1"/>
    </source>
</evidence>
<protein>
    <submittedName>
        <fullName evidence="1">Uncharacterized protein</fullName>
    </submittedName>
</protein>
<dbReference type="AlphaFoldDB" id="A0A5E7ZZG5"/>
<reference evidence="1 2" key="1">
    <citation type="submission" date="2019-09" db="EMBL/GenBank/DDBJ databases">
        <authorList>
            <person name="Dittami M. S."/>
        </authorList>
    </citation>
    <scope>NUCLEOTIDE SEQUENCE [LARGE SCALE GENOMIC DNA]</scope>
    <source>
        <strain evidence="1">SPHINGO391</strain>
    </source>
</reference>
<evidence type="ECO:0000313" key="2">
    <source>
        <dbReference type="Proteomes" id="UP000326857"/>
    </source>
</evidence>
<gene>
    <name evidence="1" type="ORF">SPHINGO391_480055</name>
</gene>
<dbReference type="EMBL" id="CABVLI010000043">
    <property type="protein sequence ID" value="VVT24080.1"/>
    <property type="molecule type" value="Genomic_DNA"/>
</dbReference>
<name>A0A5E7ZZG5_9SPHN</name>
<organism evidence="1 2">
    <name type="scientific">Sphingomonas aurantiaca</name>
    <dbReference type="NCBI Taxonomy" id="185949"/>
    <lineage>
        <taxon>Bacteria</taxon>
        <taxon>Pseudomonadati</taxon>
        <taxon>Pseudomonadota</taxon>
        <taxon>Alphaproteobacteria</taxon>
        <taxon>Sphingomonadales</taxon>
        <taxon>Sphingomonadaceae</taxon>
        <taxon>Sphingomonas</taxon>
    </lineage>
</organism>
<proteinExistence type="predicted"/>
<accession>A0A5E7ZZG5</accession>
<dbReference type="Proteomes" id="UP000326857">
    <property type="component" value="Unassembled WGS sequence"/>
</dbReference>
<sequence>MTPGVRGGGTGPETRTGDTQTLCLTRVFASVVQLAKAFVPLCDRYHGPSVWNCDHLISFQDFVCCLYTCVVHGGVHDWSDIPPDAAPAL</sequence>